<gene>
    <name evidence="18" type="ORF">Agabi119p4_5405</name>
</gene>
<proteinExistence type="inferred from homology"/>
<evidence type="ECO:0000256" key="7">
    <source>
        <dbReference type="ARBA" id="ARBA00022630"/>
    </source>
</evidence>
<evidence type="ECO:0000313" key="19">
    <source>
        <dbReference type="Proteomes" id="UP000629468"/>
    </source>
</evidence>
<evidence type="ECO:0000256" key="3">
    <source>
        <dbReference type="ARBA" id="ARBA00010790"/>
    </source>
</evidence>
<comment type="caution">
    <text evidence="18">The sequence shown here is derived from an EMBL/GenBank/DDBJ whole genome shotgun (WGS) entry which is preliminary data.</text>
</comment>
<dbReference type="GO" id="GO:0050660">
    <property type="term" value="F:flavin adenine dinucleotide binding"/>
    <property type="evidence" value="ECO:0007669"/>
    <property type="project" value="InterPro"/>
</dbReference>
<dbReference type="InterPro" id="IPR007867">
    <property type="entry name" value="GMC_OxRtase_C"/>
</dbReference>
<evidence type="ECO:0000256" key="16">
    <source>
        <dbReference type="PIRSR" id="PIRSR000137-2"/>
    </source>
</evidence>
<dbReference type="AlphaFoldDB" id="A0A8H7F1N0"/>
<dbReference type="SUPFAM" id="SSF54373">
    <property type="entry name" value="FAD-linked reductases, C-terminal domain"/>
    <property type="match status" value="1"/>
</dbReference>
<comment type="subcellular location">
    <subcellularLocation>
        <location evidence="2">Secreted</location>
    </subcellularLocation>
</comment>
<dbReference type="PANTHER" id="PTHR11552:SF147">
    <property type="entry name" value="CHOLINE DEHYDROGENASE, MITOCHONDRIAL"/>
    <property type="match status" value="1"/>
</dbReference>
<evidence type="ECO:0000256" key="14">
    <source>
        <dbReference type="ARBA" id="ARBA00034059"/>
    </source>
</evidence>
<evidence type="ECO:0000256" key="15">
    <source>
        <dbReference type="PIRSR" id="PIRSR000137-1"/>
    </source>
</evidence>
<evidence type="ECO:0000256" key="1">
    <source>
        <dbReference type="ARBA" id="ARBA00001974"/>
    </source>
</evidence>
<dbReference type="EC" id="1.1.99.29" evidence="5"/>
<comment type="catalytic activity">
    <reaction evidence="13">
        <text>a pyranoside + acceptor = a pyranosid-3-ulose + reduced acceptor.</text>
        <dbReference type="EC" id="1.1.99.29"/>
    </reaction>
</comment>
<dbReference type="PIRSF" id="PIRSF000137">
    <property type="entry name" value="Alcohol_oxidase"/>
    <property type="match status" value="1"/>
</dbReference>
<feature type="domain" description="Glucose-methanol-choline oxidoreductase N-terminal" evidence="17">
    <location>
        <begin position="349"/>
        <end position="363"/>
    </location>
</feature>
<evidence type="ECO:0000256" key="10">
    <source>
        <dbReference type="ARBA" id="ARBA00033986"/>
    </source>
</evidence>
<dbReference type="PANTHER" id="PTHR11552">
    <property type="entry name" value="GLUCOSE-METHANOL-CHOLINE GMC OXIDOREDUCTASE"/>
    <property type="match status" value="1"/>
</dbReference>
<evidence type="ECO:0000256" key="6">
    <source>
        <dbReference type="ARBA" id="ARBA00022525"/>
    </source>
</evidence>
<evidence type="ECO:0000256" key="2">
    <source>
        <dbReference type="ARBA" id="ARBA00004613"/>
    </source>
</evidence>
<dbReference type="InterPro" id="IPR000172">
    <property type="entry name" value="GMC_OxRdtase_N"/>
</dbReference>
<comment type="catalytic activity">
    <reaction evidence="11">
        <text>pyranose + acceptor = pyranos-2,3-diulose + reduced acceptor.</text>
        <dbReference type="EC" id="1.1.99.29"/>
    </reaction>
</comment>
<keyword evidence="8 16" id="KW-0274">FAD</keyword>
<comment type="catalytic activity">
    <reaction evidence="12">
        <text>pyranose + acceptor = pyranos-3-ulose + reduced acceptor.</text>
        <dbReference type="EC" id="1.1.99.29"/>
    </reaction>
</comment>
<evidence type="ECO:0000256" key="4">
    <source>
        <dbReference type="ARBA" id="ARBA00011245"/>
    </source>
</evidence>
<evidence type="ECO:0000256" key="8">
    <source>
        <dbReference type="ARBA" id="ARBA00022827"/>
    </source>
</evidence>
<comment type="similarity">
    <text evidence="3">Belongs to the GMC oxidoreductase family.</text>
</comment>
<comment type="catalytic activity">
    <reaction evidence="10">
        <text>pyranose + acceptor = pyranos-2-ulose + reduced acceptor.</text>
        <dbReference type="EC" id="1.1.99.29"/>
    </reaction>
</comment>
<evidence type="ECO:0000259" key="17">
    <source>
        <dbReference type="PROSITE" id="PS00624"/>
    </source>
</evidence>
<dbReference type="InterPro" id="IPR012132">
    <property type="entry name" value="GMC_OxRdtase"/>
</dbReference>
<dbReference type="GO" id="GO:0005576">
    <property type="term" value="C:extracellular region"/>
    <property type="evidence" value="ECO:0007669"/>
    <property type="project" value="UniProtKB-SubCell"/>
</dbReference>
<name>A0A8H7F1N0_AGABI</name>
<dbReference type="Pfam" id="PF05199">
    <property type="entry name" value="GMC_oxred_C"/>
    <property type="match status" value="1"/>
</dbReference>
<evidence type="ECO:0000256" key="12">
    <source>
        <dbReference type="ARBA" id="ARBA00034029"/>
    </source>
</evidence>
<feature type="active site" description="Proton donor" evidence="15">
    <location>
        <position position="592"/>
    </location>
</feature>
<sequence>MPIQSTLAGSFSSLLESKLEPVLKYLRNLSPLARLCVTSGVVFVLFGQYLRVKSGRRESGGGRYVKDLSKVGSASEIEELWNSYDVIVVGGGTSGCALASRLSEDPNIRVLMLEAGGSGTALVQSRTPSMYGRLFHTKHVYGFRTEPQVFARGKTSFWPRAKMLGGCSSMNAQMAQYGAPGDFDDWAQIIEDDSWSWKNLQRYFRKFERYMPHPEYPLVDASYRGKEGPIRVGYNNHVASESRAFIKSCVNVGIPFTPDFNGPNGTLGVSRIMTYVDEKYQRVSSESAYLTPDVLGRKNLTVAIHATVTRIIFEEYKGETQAVGVEFATRKGGQKYRARAKRDVVLCAGSIHSPHILMLSGVGPAKHLQSNNIPVALDHPGVGQNLTDHVVADLYFKNKSAGSLAWLAPHSIGDVGKIVMAALQYFVMGNGGPMATNLGESAAFIRSDDRKLFPSSKFPDQLTDSASAKDSPDLELFTTPFAYKEHGDILFDLPTYALHCYLLRPMSTGEILLKSNDPWQMPSLNPNYLKNPDDLLKLVRGVRVLLDIAHSEPLNGYLDHTCTREDLDHQLHHKSDAEIAELIRERSETVYHPTSTCRMAPKEKGGVVDSKLRVYGIKGLRVCDASTFPSTISGHTAGACYVVAEKLADEMKAEYNSA</sequence>
<dbReference type="Gene3D" id="3.50.50.60">
    <property type="entry name" value="FAD/NAD(P)-binding domain"/>
    <property type="match status" value="1"/>
</dbReference>
<protein>
    <recommendedName>
        <fullName evidence="5">pyranose dehydrogenase (acceptor)</fullName>
        <ecNumber evidence="5">1.1.99.29</ecNumber>
    </recommendedName>
</protein>
<evidence type="ECO:0000256" key="9">
    <source>
        <dbReference type="ARBA" id="ARBA00024699"/>
    </source>
</evidence>
<accession>A0A8H7F1N0</accession>
<comment type="catalytic activity">
    <reaction evidence="14">
        <text>a pyranoside + acceptor = a pyranosid-3,4-diulose + reduced acceptor.</text>
        <dbReference type="EC" id="1.1.99.29"/>
    </reaction>
</comment>
<dbReference type="PROSITE" id="PS00624">
    <property type="entry name" value="GMC_OXRED_2"/>
    <property type="match status" value="1"/>
</dbReference>
<dbReference type="SUPFAM" id="SSF51905">
    <property type="entry name" value="FAD/NAD(P)-binding domain"/>
    <property type="match status" value="1"/>
</dbReference>
<comment type="cofactor">
    <cofactor evidence="1 16">
        <name>FAD</name>
        <dbReference type="ChEBI" id="CHEBI:57692"/>
    </cofactor>
</comment>
<evidence type="ECO:0000256" key="13">
    <source>
        <dbReference type="ARBA" id="ARBA00034050"/>
    </source>
</evidence>
<dbReference type="Gene3D" id="3.30.560.10">
    <property type="entry name" value="Glucose Oxidase, domain 3"/>
    <property type="match status" value="1"/>
</dbReference>
<dbReference type="Proteomes" id="UP000629468">
    <property type="component" value="Unassembled WGS sequence"/>
</dbReference>
<dbReference type="Pfam" id="PF00732">
    <property type="entry name" value="GMC_oxred_N"/>
    <property type="match status" value="1"/>
</dbReference>
<evidence type="ECO:0000256" key="5">
    <source>
        <dbReference type="ARBA" id="ARBA00013177"/>
    </source>
</evidence>
<keyword evidence="6" id="KW-0964">Secreted</keyword>
<dbReference type="InterPro" id="IPR036188">
    <property type="entry name" value="FAD/NAD-bd_sf"/>
</dbReference>
<keyword evidence="7" id="KW-0285">Flavoprotein</keyword>
<comment type="subunit">
    <text evidence="4">Monomer.</text>
</comment>
<dbReference type="EMBL" id="JABXXO010000007">
    <property type="protein sequence ID" value="KAF7773238.1"/>
    <property type="molecule type" value="Genomic_DNA"/>
</dbReference>
<feature type="binding site" evidence="16">
    <location>
        <begin position="93"/>
        <end position="94"/>
    </location>
    <ligand>
        <name>FAD</name>
        <dbReference type="ChEBI" id="CHEBI:57692"/>
    </ligand>
</feature>
<comment type="function">
    <text evidence="9">Catalyzes the single-oxidation or sequential double oxidation reaction of carbohydrates primarily at carbon-2 and/or carbon-3 with the concomitant reduction of the flavin. The enzyme exhibits a broad sugar substrate specificity, oxidizing different aldopyranoses to the corresponding C-1, C-2, C-3 or C-1,2, C-2,3 and C-3,4 (di)dehydro sugars with substrate-specific regioselectivity. Accepts only a narrow range of electron acceptors such as substituted benzoquinones and complexed metal ions and reacts extremely slowly with O(2) as acceptor. May play a role in the natural recycling of plant matter by oxidizing all major monosaccharides in lignocellulose and by reducing quinone compounds or reactive radical species generated during lignin depolymerization.</text>
</comment>
<feature type="binding site" evidence="16">
    <location>
        <position position="308"/>
    </location>
    <ligand>
        <name>FAD</name>
        <dbReference type="ChEBI" id="CHEBI:57692"/>
    </ligand>
</feature>
<feature type="active site" description="Proton acceptor" evidence="15">
    <location>
        <position position="635"/>
    </location>
</feature>
<reference evidence="18 19" key="1">
    <citation type="journal article" name="Sci. Rep.">
        <title>Telomere-to-telomere assembled and centromere annotated genomes of the two main subspecies of the button mushroom Agaricus bisporus reveal especially polymorphic chromosome ends.</title>
        <authorList>
            <person name="Sonnenberg A.S.M."/>
            <person name="Sedaghat-Telgerd N."/>
            <person name="Lavrijssen B."/>
            <person name="Ohm R.A."/>
            <person name="Hendrickx P.M."/>
            <person name="Scholtmeijer K."/>
            <person name="Baars J.J.P."/>
            <person name="van Peer A."/>
        </authorList>
    </citation>
    <scope>NUCLEOTIDE SEQUENCE [LARGE SCALE GENOMIC DNA]</scope>
    <source>
        <strain evidence="18 19">H119_p4</strain>
    </source>
</reference>
<evidence type="ECO:0000256" key="11">
    <source>
        <dbReference type="ARBA" id="ARBA00034010"/>
    </source>
</evidence>
<evidence type="ECO:0000313" key="18">
    <source>
        <dbReference type="EMBL" id="KAF7773238.1"/>
    </source>
</evidence>
<organism evidence="18 19">
    <name type="scientific">Agaricus bisporus var. burnettii</name>
    <dbReference type="NCBI Taxonomy" id="192524"/>
    <lineage>
        <taxon>Eukaryota</taxon>
        <taxon>Fungi</taxon>
        <taxon>Dikarya</taxon>
        <taxon>Basidiomycota</taxon>
        <taxon>Agaricomycotina</taxon>
        <taxon>Agaricomycetes</taxon>
        <taxon>Agaricomycetidae</taxon>
        <taxon>Agaricales</taxon>
        <taxon>Agaricineae</taxon>
        <taxon>Agaricaceae</taxon>
        <taxon>Agaricus</taxon>
    </lineage>
</organism>
<dbReference type="GO" id="GO:0033718">
    <property type="term" value="F:pyranose dehydrogenase (acceptor) activity"/>
    <property type="evidence" value="ECO:0007669"/>
    <property type="project" value="UniProtKB-EC"/>
</dbReference>